<dbReference type="GO" id="GO:0016765">
    <property type="term" value="F:transferase activity, transferring alkyl or aryl (other than methyl) groups"/>
    <property type="evidence" value="ECO:0007669"/>
    <property type="project" value="UniProtKB-UniRule"/>
</dbReference>
<dbReference type="OrthoDB" id="9808735at2"/>
<name>A0A4R1EYX7_9GAMM</name>
<organism evidence="4 5">
    <name type="scientific">Cocleimonas flava</name>
    <dbReference type="NCBI Taxonomy" id="634765"/>
    <lineage>
        <taxon>Bacteria</taxon>
        <taxon>Pseudomonadati</taxon>
        <taxon>Pseudomonadota</taxon>
        <taxon>Gammaproteobacteria</taxon>
        <taxon>Thiotrichales</taxon>
        <taxon>Thiotrichaceae</taxon>
        <taxon>Cocleimonas</taxon>
    </lineage>
</organism>
<proteinExistence type="inferred from homology"/>
<dbReference type="InterPro" id="IPR058840">
    <property type="entry name" value="AAA_SelU"/>
</dbReference>
<dbReference type="PANTHER" id="PTHR30401">
    <property type="entry name" value="TRNA 2-SELENOURIDINE SYNTHASE"/>
    <property type="match status" value="1"/>
</dbReference>
<dbReference type="EMBL" id="SMFQ01000003">
    <property type="protein sequence ID" value="TCJ87067.1"/>
    <property type="molecule type" value="Genomic_DNA"/>
</dbReference>
<comment type="catalytic activity">
    <reaction evidence="2">
        <text>5-methylaminomethyl-2-thiouridine(34) in tRNA + selenophosphate + (2E)-geranyl diphosphate + H2O + H(+) = 5-methylaminomethyl-2-selenouridine(34) in tRNA + (2E)-thiogeraniol + phosphate + diphosphate</text>
        <dbReference type="Rhea" id="RHEA:42716"/>
        <dbReference type="Rhea" id="RHEA-COMP:10195"/>
        <dbReference type="Rhea" id="RHEA-COMP:10196"/>
        <dbReference type="ChEBI" id="CHEBI:15377"/>
        <dbReference type="ChEBI" id="CHEBI:15378"/>
        <dbReference type="ChEBI" id="CHEBI:16144"/>
        <dbReference type="ChEBI" id="CHEBI:33019"/>
        <dbReference type="ChEBI" id="CHEBI:43474"/>
        <dbReference type="ChEBI" id="CHEBI:58057"/>
        <dbReference type="ChEBI" id="CHEBI:74455"/>
        <dbReference type="ChEBI" id="CHEBI:82743"/>
        <dbReference type="ChEBI" id="CHEBI:143703"/>
        <dbReference type="EC" id="2.9.1.3"/>
    </reaction>
</comment>
<evidence type="ECO:0000256" key="2">
    <source>
        <dbReference type="HAMAP-Rule" id="MF_01622"/>
    </source>
</evidence>
<dbReference type="Gene3D" id="3.40.250.10">
    <property type="entry name" value="Rhodanese-like domain"/>
    <property type="match status" value="1"/>
</dbReference>
<dbReference type="InterPro" id="IPR036873">
    <property type="entry name" value="Rhodanese-like_dom_sf"/>
</dbReference>
<dbReference type="RefSeq" id="WP_131905376.1">
    <property type="nucleotide sequence ID" value="NZ_BAAAFU010000004.1"/>
</dbReference>
<keyword evidence="5" id="KW-1185">Reference proteome</keyword>
<dbReference type="SUPFAM" id="SSF52540">
    <property type="entry name" value="P-loop containing nucleoside triphosphate hydrolases"/>
    <property type="match status" value="1"/>
</dbReference>
<comment type="catalytic activity">
    <reaction evidence="2">
        <text>5-methylaminomethyl-2-(Se-phospho)selenouridine(34) in tRNA + H2O = 5-methylaminomethyl-2-selenouridine(34) in tRNA + phosphate</text>
        <dbReference type="Rhea" id="RHEA:60176"/>
        <dbReference type="Rhea" id="RHEA-COMP:10196"/>
        <dbReference type="Rhea" id="RHEA-COMP:15523"/>
        <dbReference type="ChEBI" id="CHEBI:15377"/>
        <dbReference type="ChEBI" id="CHEBI:43474"/>
        <dbReference type="ChEBI" id="CHEBI:82743"/>
        <dbReference type="ChEBI" id="CHEBI:143702"/>
    </reaction>
</comment>
<dbReference type="SUPFAM" id="SSF52821">
    <property type="entry name" value="Rhodanese/Cell cycle control phosphatase"/>
    <property type="match status" value="1"/>
</dbReference>
<comment type="caution">
    <text evidence="4">The sequence shown here is derived from an EMBL/GenBank/DDBJ whole genome shotgun (WGS) entry which is preliminary data.</text>
</comment>
<evidence type="ECO:0000256" key="1">
    <source>
        <dbReference type="ARBA" id="ARBA00023266"/>
    </source>
</evidence>
<dbReference type="PROSITE" id="PS50206">
    <property type="entry name" value="RHODANESE_3"/>
    <property type="match status" value="1"/>
</dbReference>
<dbReference type="AlphaFoldDB" id="A0A4R1EYX7"/>
<comment type="subunit">
    <text evidence="2">Monomer.</text>
</comment>
<dbReference type="SMART" id="SM00450">
    <property type="entry name" value="RHOD"/>
    <property type="match status" value="1"/>
</dbReference>
<dbReference type="GO" id="GO:0043828">
    <property type="term" value="F:tRNA 2-selenouridine synthase activity"/>
    <property type="evidence" value="ECO:0007669"/>
    <property type="project" value="UniProtKB-EC"/>
</dbReference>
<accession>A0A4R1EYX7</accession>
<dbReference type="Pfam" id="PF26341">
    <property type="entry name" value="AAA_SelU"/>
    <property type="match status" value="1"/>
</dbReference>
<comment type="similarity">
    <text evidence="2">Belongs to the SelU family.</text>
</comment>
<evidence type="ECO:0000259" key="3">
    <source>
        <dbReference type="PROSITE" id="PS50206"/>
    </source>
</evidence>
<dbReference type="Proteomes" id="UP000294887">
    <property type="component" value="Unassembled WGS sequence"/>
</dbReference>
<feature type="domain" description="Rhodanese" evidence="3">
    <location>
        <begin position="24"/>
        <end position="151"/>
    </location>
</feature>
<keyword evidence="1 2" id="KW-0711">Selenium</keyword>
<protein>
    <recommendedName>
        <fullName evidence="2">tRNA 2-selenouridine synthase</fullName>
        <ecNumber evidence="2">2.9.1.3</ecNumber>
    </recommendedName>
</protein>
<feature type="active site" description="S-selanylcysteine intermediate" evidence="2">
    <location>
        <position position="107"/>
    </location>
</feature>
<comment type="catalytic activity">
    <reaction evidence="2">
        <text>5-methylaminomethyl-2-thiouridine(34) in tRNA + (2E)-geranyl diphosphate = 5-methylaminomethyl-S-(2E)-geranyl-thiouridine(34) in tRNA + diphosphate</text>
        <dbReference type="Rhea" id="RHEA:14085"/>
        <dbReference type="Rhea" id="RHEA-COMP:10195"/>
        <dbReference type="Rhea" id="RHEA-COMP:14654"/>
        <dbReference type="ChEBI" id="CHEBI:33019"/>
        <dbReference type="ChEBI" id="CHEBI:58057"/>
        <dbReference type="ChEBI" id="CHEBI:74455"/>
        <dbReference type="ChEBI" id="CHEBI:140632"/>
    </reaction>
</comment>
<keyword evidence="2" id="KW-0808">Transferase</keyword>
<dbReference type="EC" id="2.9.1.3" evidence="2"/>
<dbReference type="InterPro" id="IPR027417">
    <property type="entry name" value="P-loop_NTPase"/>
</dbReference>
<sequence>MSDLKIEGLPKGNLPSVNNLTDIFVNDIPLLDVRAPVEFNQGAFPNSVNIPLMNDAEREAVGIRYKEQGQDSAIVLGSKLVTPEIRERRTQKWNRFFSDNPNGVLYCFRGGLRSQISQQWIADSLEDGQQPFPRVDGGYKAMRTFLIQSIERISQKIPVIVLGGRTGSGKTRLLKQLPNSIDLEGLANHRGSAFGPTATPQPTPINFENALAVQLLKAEAAGHKFLVVEDEARNVGSVGIPQAFFDVMQTSKLVMLEVSQEERNKVSIEEYILDTQHSFNEVYGEELGAEKLSEHLINSLGKIQKRLGGVRYKEALTQMEEAITLRNKTGSVEGFIPLVKSLLIDYYDPMYDYQSAKKKDRISFKGSYDEVISYLKTLDY</sequence>
<reference evidence="4 5" key="1">
    <citation type="submission" date="2019-03" db="EMBL/GenBank/DDBJ databases">
        <title>Genomic Encyclopedia of Type Strains, Phase IV (KMG-IV): sequencing the most valuable type-strain genomes for metagenomic binning, comparative biology and taxonomic classification.</title>
        <authorList>
            <person name="Goeker M."/>
        </authorList>
    </citation>
    <scope>NUCLEOTIDE SEQUENCE [LARGE SCALE GENOMIC DNA]</scope>
    <source>
        <strain evidence="4 5">DSM 24830</strain>
    </source>
</reference>
<evidence type="ECO:0000313" key="4">
    <source>
        <dbReference type="EMBL" id="TCJ87067.1"/>
    </source>
</evidence>
<dbReference type="NCBIfam" id="NF008751">
    <property type="entry name" value="PRK11784.1-3"/>
    <property type="match status" value="1"/>
</dbReference>
<dbReference type="InterPro" id="IPR001763">
    <property type="entry name" value="Rhodanese-like_dom"/>
</dbReference>
<evidence type="ECO:0000313" key="5">
    <source>
        <dbReference type="Proteomes" id="UP000294887"/>
    </source>
</evidence>
<dbReference type="InterPro" id="IPR017582">
    <property type="entry name" value="SelU"/>
</dbReference>
<comment type="catalytic activity">
    <reaction evidence="2">
        <text>5-methylaminomethyl-S-(2E)-geranyl-thiouridine(34) in tRNA + selenophosphate + H(+) = 5-methylaminomethyl-2-(Se-phospho)selenouridine(34) in tRNA + (2E)-thiogeraniol</text>
        <dbReference type="Rhea" id="RHEA:60172"/>
        <dbReference type="Rhea" id="RHEA-COMP:14654"/>
        <dbReference type="Rhea" id="RHEA-COMP:15523"/>
        <dbReference type="ChEBI" id="CHEBI:15378"/>
        <dbReference type="ChEBI" id="CHEBI:16144"/>
        <dbReference type="ChEBI" id="CHEBI:140632"/>
        <dbReference type="ChEBI" id="CHEBI:143702"/>
        <dbReference type="ChEBI" id="CHEBI:143703"/>
    </reaction>
</comment>
<dbReference type="NCBIfam" id="TIGR03167">
    <property type="entry name" value="tRNA_sel_U_synt"/>
    <property type="match status" value="1"/>
</dbReference>
<dbReference type="NCBIfam" id="NF008750">
    <property type="entry name" value="PRK11784.1-2"/>
    <property type="match status" value="1"/>
</dbReference>
<comment type="function">
    <text evidence="2">Involved in the post-transcriptional modification of the uridine at the wobble position (U34) of tRNA(Lys), tRNA(Glu) and tRNA(Gln). Catalyzes the conversion of 2-thiouridine (S2U-RNA) to 2-selenouridine (Se2U-RNA). Acts in a two-step process involving geranylation of 2-thiouridine (S2U) to S-geranyl-2-thiouridine (geS2U) and subsequent selenation of the latter derivative to 2-selenouridine (Se2U) in the tRNA chain.</text>
</comment>
<gene>
    <name evidence="2" type="primary">selU</name>
    <name evidence="4" type="ORF">EV695_1569</name>
</gene>
<dbReference type="HAMAP" id="MF_01622">
    <property type="entry name" value="tRNA_sel_U_synth"/>
    <property type="match status" value="1"/>
</dbReference>
<dbReference type="PANTHER" id="PTHR30401:SF0">
    <property type="entry name" value="TRNA 2-SELENOURIDINE SYNTHASE"/>
    <property type="match status" value="1"/>
</dbReference>
<dbReference type="GO" id="GO:0002098">
    <property type="term" value="P:tRNA wobble uridine modification"/>
    <property type="evidence" value="ECO:0007669"/>
    <property type="project" value="UniProtKB-UniRule"/>
</dbReference>